<dbReference type="InterPro" id="IPR016181">
    <property type="entry name" value="Acyl_CoA_acyltransferase"/>
</dbReference>
<dbReference type="AlphaFoldDB" id="A0AAW9RLW2"/>
<keyword evidence="3" id="KW-1185">Reference proteome</keyword>
<protein>
    <submittedName>
        <fullName evidence="2">GNAT family N-acetyltransferase</fullName>
    </submittedName>
</protein>
<reference evidence="2 3" key="1">
    <citation type="submission" date="2024-02" db="EMBL/GenBank/DDBJ databases">
        <title>A novel Wenzhouxiangellaceae bacterium, isolated from coastal sediments.</title>
        <authorList>
            <person name="Du Z.-J."/>
            <person name="Ye Y.-Q."/>
            <person name="Zhang X.-Y."/>
        </authorList>
    </citation>
    <scope>NUCLEOTIDE SEQUENCE [LARGE SCALE GENOMIC DNA]</scope>
    <source>
        <strain evidence="2 3">CH-27</strain>
    </source>
</reference>
<dbReference type="InterPro" id="IPR000182">
    <property type="entry name" value="GNAT_dom"/>
</dbReference>
<dbReference type="SUPFAM" id="SSF55729">
    <property type="entry name" value="Acyl-CoA N-acyltransferases (Nat)"/>
    <property type="match status" value="1"/>
</dbReference>
<evidence type="ECO:0000259" key="1">
    <source>
        <dbReference type="PROSITE" id="PS51186"/>
    </source>
</evidence>
<dbReference type="EMBL" id="JAZHOG010000023">
    <property type="protein sequence ID" value="MEJ8569820.1"/>
    <property type="molecule type" value="Genomic_DNA"/>
</dbReference>
<dbReference type="PROSITE" id="PS51186">
    <property type="entry name" value="GNAT"/>
    <property type="match status" value="1"/>
</dbReference>
<dbReference type="GO" id="GO:0016747">
    <property type="term" value="F:acyltransferase activity, transferring groups other than amino-acyl groups"/>
    <property type="evidence" value="ECO:0007669"/>
    <property type="project" value="InterPro"/>
</dbReference>
<evidence type="ECO:0000313" key="3">
    <source>
        <dbReference type="Proteomes" id="UP001359886"/>
    </source>
</evidence>
<name>A0AAW9RLW2_9GAMM</name>
<organism evidence="2 3">
    <name type="scientific">Elongatibacter sediminis</name>
    <dbReference type="NCBI Taxonomy" id="3119006"/>
    <lineage>
        <taxon>Bacteria</taxon>
        <taxon>Pseudomonadati</taxon>
        <taxon>Pseudomonadota</taxon>
        <taxon>Gammaproteobacteria</taxon>
        <taxon>Chromatiales</taxon>
        <taxon>Wenzhouxiangellaceae</taxon>
        <taxon>Elongatibacter</taxon>
    </lineage>
</organism>
<gene>
    <name evidence="2" type="ORF">V3330_19490</name>
</gene>
<comment type="caution">
    <text evidence="2">The sequence shown here is derived from an EMBL/GenBank/DDBJ whole genome shotgun (WGS) entry which is preliminary data.</text>
</comment>
<dbReference type="RefSeq" id="WP_354697147.1">
    <property type="nucleotide sequence ID" value="NZ_JAZHOG010000023.1"/>
</dbReference>
<evidence type="ECO:0000313" key="2">
    <source>
        <dbReference type="EMBL" id="MEJ8569820.1"/>
    </source>
</evidence>
<sequence length="172" mass="19205">MVEPATAIDVQLDGQRVTIRPISSIDANLEVGFIDRLSPMTKHYRFLGGMHHISEQLLKEFCDVDFDQTAAFIAITEIDGEEREIGVVRYAPGSTDNDREMAITIADNWQNKGLDVLLAKQLIDFAKTRGVKKLYSIDLADNAPMRQLANDLGMSVGRDPDDAHQVIYTLNL</sequence>
<accession>A0AAW9RLW2</accession>
<dbReference type="Proteomes" id="UP001359886">
    <property type="component" value="Unassembled WGS sequence"/>
</dbReference>
<proteinExistence type="predicted"/>
<dbReference type="Pfam" id="PF13302">
    <property type="entry name" value="Acetyltransf_3"/>
    <property type="match status" value="1"/>
</dbReference>
<dbReference type="Gene3D" id="3.40.630.30">
    <property type="match status" value="1"/>
</dbReference>
<feature type="domain" description="N-acetyltransferase" evidence="1">
    <location>
        <begin position="17"/>
        <end position="172"/>
    </location>
</feature>